<evidence type="ECO:0000256" key="4">
    <source>
        <dbReference type="ARBA" id="ARBA00023054"/>
    </source>
</evidence>
<accession>A0A9P0CV29</accession>
<dbReference type="Pfam" id="PF15277">
    <property type="entry name" value="Sec3-PIP2_bind"/>
    <property type="match status" value="1"/>
</dbReference>
<dbReference type="Gene3D" id="2.30.29.90">
    <property type="match status" value="1"/>
</dbReference>
<evidence type="ECO:0000256" key="5">
    <source>
        <dbReference type="SAM" id="Coils"/>
    </source>
</evidence>
<dbReference type="GO" id="GO:0000145">
    <property type="term" value="C:exocyst"/>
    <property type="evidence" value="ECO:0007669"/>
    <property type="project" value="InterPro"/>
</dbReference>
<protein>
    <recommendedName>
        <fullName evidence="6">Exocyst complex component Sec3 PIP2-binding N-terminal domain-containing protein</fullName>
    </recommendedName>
</protein>
<keyword evidence="3" id="KW-0268">Exocytosis</keyword>
<organism evidence="7 8">
    <name type="scientific">Psylliodes chrysocephalus</name>
    <dbReference type="NCBI Taxonomy" id="3402493"/>
    <lineage>
        <taxon>Eukaryota</taxon>
        <taxon>Metazoa</taxon>
        <taxon>Ecdysozoa</taxon>
        <taxon>Arthropoda</taxon>
        <taxon>Hexapoda</taxon>
        <taxon>Insecta</taxon>
        <taxon>Pterygota</taxon>
        <taxon>Neoptera</taxon>
        <taxon>Endopterygota</taxon>
        <taxon>Coleoptera</taxon>
        <taxon>Polyphaga</taxon>
        <taxon>Cucujiformia</taxon>
        <taxon>Chrysomeloidea</taxon>
        <taxon>Chrysomelidae</taxon>
        <taxon>Galerucinae</taxon>
        <taxon>Alticini</taxon>
        <taxon>Psylliodes</taxon>
    </lineage>
</organism>
<dbReference type="InterPro" id="IPR019160">
    <property type="entry name" value="Sec3_CC"/>
</dbReference>
<dbReference type="EMBL" id="OV651830">
    <property type="protein sequence ID" value="CAH1104771.1"/>
    <property type="molecule type" value="Genomic_DNA"/>
</dbReference>
<dbReference type="GO" id="GO:0006893">
    <property type="term" value="P:Golgi to plasma membrane transport"/>
    <property type="evidence" value="ECO:0007669"/>
    <property type="project" value="TreeGrafter"/>
</dbReference>
<dbReference type="Pfam" id="PF20654">
    <property type="entry name" value="Sec3_C-term"/>
    <property type="match status" value="1"/>
</dbReference>
<gene>
    <name evidence="7" type="ORF">PSYICH_LOCUS5788</name>
</gene>
<feature type="domain" description="Exocyst complex component Sec3 PIP2-binding N-terminal" evidence="6">
    <location>
        <begin position="32"/>
        <end position="121"/>
    </location>
</feature>
<evidence type="ECO:0000259" key="6">
    <source>
        <dbReference type="SMART" id="SM01313"/>
    </source>
</evidence>
<reference evidence="7" key="1">
    <citation type="submission" date="2022-01" db="EMBL/GenBank/DDBJ databases">
        <authorList>
            <person name="King R."/>
        </authorList>
    </citation>
    <scope>NUCLEOTIDE SEQUENCE</scope>
</reference>
<evidence type="ECO:0000256" key="1">
    <source>
        <dbReference type="ARBA" id="ARBA00006518"/>
    </source>
</evidence>
<evidence type="ECO:0000256" key="3">
    <source>
        <dbReference type="ARBA" id="ARBA00022483"/>
    </source>
</evidence>
<dbReference type="SMART" id="SM01313">
    <property type="entry name" value="Sec3-PIP2_bind"/>
    <property type="match status" value="1"/>
</dbReference>
<comment type="similarity">
    <text evidence="1">Belongs to the SEC3 family.</text>
</comment>
<name>A0A9P0CV29_9CUCU</name>
<keyword evidence="4 5" id="KW-0175">Coiled coil</keyword>
<evidence type="ECO:0000313" key="7">
    <source>
        <dbReference type="EMBL" id="CAH1104771.1"/>
    </source>
</evidence>
<dbReference type="InterPro" id="IPR028258">
    <property type="entry name" value="Sec3-PIP2_bind"/>
</dbReference>
<dbReference type="GO" id="GO:0006887">
    <property type="term" value="P:exocytosis"/>
    <property type="evidence" value="ECO:0007669"/>
    <property type="project" value="UniProtKB-KW"/>
</dbReference>
<sequence>MSSITIRDLQNNAFNSKEEILISSCKVSKYLKKKKLSFLCLVSVIGVPSTINITQIKQNDKIFKRKRTWALAELKSVDGHEESSDKLEFDLHLDKVYRWVALVPSERQVFIQNLWKFSLKYVVHDQPVFKNIPKIWVTKDLTIHEKFDSNLMPLEHELVEDFQVNTEKEQEDLKRLMSGCEFAISNAEAFMEVLARDLSLLDGENIHCVLASENQVEALMEHLELALNEVGRLETQLNDYDDILCNVRDTMEKMEYKNSTLSTANMNNQWLMKELENLTTKLDLSPEHQRILEDADFTTSTGLSQAIEAANVLKKVINSDIDKSLLQMSSVQEQKKKFNKLKEKFSRNICRQLNNLFIHFGNHKGESEKSVDGLSLPQHSGVHKELYPYTELIHWIKVMDKRMYESLKEVYISSMGKLYDRDLKNIFNVAREKIAVYGNVVSPTTIIGLDRDQWTFETSSKDRERYDSVLEQVLTLLEPVFLQEQQFCLKFFQLDVINNVGQIETDAAAARKMEKQIEEDIRNMMSSLFTCLKPELDMLINHIKKQDNFYCMYVLVRLNQHVMSAQSSFLSNTFGSLLIEVKRSLDQFMQQQIESIKECRVSKKSKCGILSYISNLEVFAKNANCLLKSDRGADLEKWYTRLVDTMLEYISIHANDNKTPSQVIKMENYHHLYSLLSQLKISSLDSQRKEAKQKYNDALNAYVTLYFGRPLEKLNTFFDGVQARVASGIKASEVSYQLAFSKQELRKVINQYPGSQVKKGLESLYKKVEKHLSEEENLLQVVWRAMQEEFIRQYKTLEDLIHQCYPGSMISLEFTIEDILTFFSDIAQSH</sequence>
<dbReference type="InterPro" id="IPR048628">
    <property type="entry name" value="Sec3_C"/>
</dbReference>
<evidence type="ECO:0000313" key="8">
    <source>
        <dbReference type="Proteomes" id="UP001153636"/>
    </source>
</evidence>
<dbReference type="Proteomes" id="UP001153636">
    <property type="component" value="Chromosome 18"/>
</dbReference>
<feature type="coiled-coil region" evidence="5">
    <location>
        <begin position="209"/>
        <end position="236"/>
    </location>
</feature>
<dbReference type="OrthoDB" id="27109at2759"/>
<keyword evidence="2" id="KW-0813">Transport</keyword>
<keyword evidence="8" id="KW-1185">Reference proteome</keyword>
<dbReference type="Pfam" id="PF09763">
    <property type="entry name" value="Sec3_CC"/>
    <property type="match status" value="1"/>
</dbReference>
<dbReference type="PANTHER" id="PTHR16092">
    <property type="entry name" value="SEC3/SYNTAXIN-RELATED"/>
    <property type="match status" value="1"/>
</dbReference>
<proteinExistence type="inferred from homology"/>
<evidence type="ECO:0000256" key="2">
    <source>
        <dbReference type="ARBA" id="ARBA00022448"/>
    </source>
</evidence>
<dbReference type="PANTHER" id="PTHR16092:SF14">
    <property type="entry name" value="EXOCYST COMPLEX COMPONENT 1 ISOFORM X1"/>
    <property type="match status" value="1"/>
</dbReference>
<dbReference type="GO" id="GO:0005886">
    <property type="term" value="C:plasma membrane"/>
    <property type="evidence" value="ECO:0007669"/>
    <property type="project" value="TreeGrafter"/>
</dbReference>
<dbReference type="AlphaFoldDB" id="A0A9P0CV29"/>
<dbReference type="GO" id="GO:0005546">
    <property type="term" value="F:phosphatidylinositol-4,5-bisphosphate binding"/>
    <property type="evidence" value="ECO:0007669"/>
    <property type="project" value="TreeGrafter"/>
</dbReference>